<dbReference type="NCBIfam" id="TIGR00747">
    <property type="entry name" value="fabH"/>
    <property type="match status" value="1"/>
</dbReference>
<dbReference type="GO" id="GO:0044550">
    <property type="term" value="P:secondary metabolite biosynthetic process"/>
    <property type="evidence" value="ECO:0007669"/>
    <property type="project" value="TreeGrafter"/>
</dbReference>
<keyword evidence="11 13" id="KW-0012">Acyltransferase</keyword>
<dbReference type="InterPro" id="IPR016039">
    <property type="entry name" value="Thiolase-like"/>
</dbReference>
<dbReference type="Proteomes" id="UP000540989">
    <property type="component" value="Unassembled WGS sequence"/>
</dbReference>
<keyword evidence="10 13" id="KW-0511">Multifunctional enzyme</keyword>
<evidence type="ECO:0000256" key="13">
    <source>
        <dbReference type="HAMAP-Rule" id="MF_01815"/>
    </source>
</evidence>
<gene>
    <name evidence="13" type="primary">fabH</name>
    <name evidence="16" type="ORF">HDF16_002278</name>
</gene>
<comment type="function">
    <text evidence="13">Catalyzes the condensation reaction of fatty acid synthesis by the addition to an acyl acceptor of two carbons from malonyl-ACP. Catalyzes the first condensation reaction which initiates fatty acid synthesis and may therefore play a role in governing the total rate of fatty acid production. Possesses both acetoacetyl-ACP synthase and acetyl transacylase activities. Its substrate specificity determines the biosynthesis of branched-chain and/or straight-chain of fatty acids.</text>
</comment>
<keyword evidence="7 13" id="KW-0276">Fatty acid metabolism</keyword>
<dbReference type="Pfam" id="PF08541">
    <property type="entry name" value="ACP_syn_III_C"/>
    <property type="match status" value="1"/>
</dbReference>
<comment type="subunit">
    <text evidence="13">Homodimer.</text>
</comment>
<evidence type="ECO:0000256" key="4">
    <source>
        <dbReference type="ARBA" id="ARBA00022490"/>
    </source>
</evidence>
<dbReference type="InterPro" id="IPR004655">
    <property type="entry name" value="FabH"/>
</dbReference>
<accession>A0A7W8E3G9</accession>
<dbReference type="Pfam" id="PF08545">
    <property type="entry name" value="ACP_syn_III"/>
    <property type="match status" value="1"/>
</dbReference>
<sequence>MSFSLKPREQARTQGIAKITSVGAYVPPRLLTNADLEKMVETNDAWIVERTGIRQRHLVDAGVATSDLAAEAARDCLAKRGIEASELDAILVATVTPDMMFPATACLVQEKIGAKGAWGFDLSAACSGFLYALQMGAKLIESGAHKKIMVIGADVMSSILDYTDRSTCILFGDGAGAVLLEAGEPDDVGFVDFVHEIDGSGATSLYMPGGGSLHPSTVETVQAKMHFVHQEGGAVFKVAVRKMAELSETLLTRNGLTAADVDLFIPHQANKRIILATAERLGMPEEKIVINIGEYGNTTGGTIPLAMHTALEEGRLKKGMTVLLASFGGGYTVGATLLRWE</sequence>
<dbReference type="EMBL" id="JACHIP010000003">
    <property type="protein sequence ID" value="MBB5057572.1"/>
    <property type="molecule type" value="Genomic_DNA"/>
</dbReference>
<evidence type="ECO:0000259" key="15">
    <source>
        <dbReference type="Pfam" id="PF08545"/>
    </source>
</evidence>
<protein>
    <recommendedName>
        <fullName evidence="3 13">Beta-ketoacyl-[acyl-carrier-protein] synthase III</fullName>
        <shortName evidence="13">Beta-ketoacyl-ACP synthase III</shortName>
        <shortName evidence="13">KAS III</shortName>
        <ecNumber evidence="3 13">2.3.1.180</ecNumber>
    </recommendedName>
    <alternativeName>
        <fullName evidence="13">3-oxoacyl-[acyl-carrier-protein] synthase 3</fullName>
    </alternativeName>
    <alternativeName>
        <fullName evidence="13">3-oxoacyl-[acyl-carrier-protein] synthase III</fullName>
    </alternativeName>
</protein>
<evidence type="ECO:0000313" key="17">
    <source>
        <dbReference type="Proteomes" id="UP000540989"/>
    </source>
</evidence>
<evidence type="ECO:0000256" key="7">
    <source>
        <dbReference type="ARBA" id="ARBA00022832"/>
    </source>
</evidence>
<feature type="domain" description="Beta-ketoacyl-[acyl-carrier-protein] synthase III N-terminal" evidence="15">
    <location>
        <begin position="120"/>
        <end position="199"/>
    </location>
</feature>
<dbReference type="NCBIfam" id="NF006829">
    <property type="entry name" value="PRK09352.1"/>
    <property type="match status" value="1"/>
</dbReference>
<name>A0A7W8E3G9_9BACT</name>
<evidence type="ECO:0000256" key="11">
    <source>
        <dbReference type="ARBA" id="ARBA00023315"/>
    </source>
</evidence>
<dbReference type="FunFam" id="3.40.47.10:FF:000004">
    <property type="entry name" value="3-oxoacyl-[acyl-carrier-protein] synthase 3"/>
    <property type="match status" value="1"/>
</dbReference>
<dbReference type="GO" id="GO:0004315">
    <property type="term" value="F:3-oxoacyl-[acyl-carrier-protein] synthase activity"/>
    <property type="evidence" value="ECO:0007669"/>
    <property type="project" value="InterPro"/>
</dbReference>
<feature type="active site" evidence="13">
    <location>
        <position position="297"/>
    </location>
</feature>
<dbReference type="AlphaFoldDB" id="A0A7W8E3G9"/>
<dbReference type="UniPathway" id="UPA00094"/>
<evidence type="ECO:0000256" key="10">
    <source>
        <dbReference type="ARBA" id="ARBA00023268"/>
    </source>
</evidence>
<keyword evidence="9 13" id="KW-0275">Fatty acid biosynthesis</keyword>
<comment type="pathway">
    <text evidence="1 13">Lipid metabolism; fatty acid biosynthesis.</text>
</comment>
<comment type="domain">
    <text evidence="13">The last Arg residue of the ACP-binding site is essential for the weak association between ACP/AcpP and FabH.</text>
</comment>
<comment type="catalytic activity">
    <reaction evidence="12">
        <text>malonyl-[ACP] + acetyl-CoA + H(+) = 3-oxobutanoyl-[ACP] + CO2 + CoA</text>
        <dbReference type="Rhea" id="RHEA:12080"/>
        <dbReference type="Rhea" id="RHEA-COMP:9623"/>
        <dbReference type="Rhea" id="RHEA-COMP:9625"/>
        <dbReference type="ChEBI" id="CHEBI:15378"/>
        <dbReference type="ChEBI" id="CHEBI:16526"/>
        <dbReference type="ChEBI" id="CHEBI:57287"/>
        <dbReference type="ChEBI" id="CHEBI:57288"/>
        <dbReference type="ChEBI" id="CHEBI:78449"/>
        <dbReference type="ChEBI" id="CHEBI:78450"/>
        <dbReference type="EC" id="2.3.1.180"/>
    </reaction>
    <physiologicalReaction direction="left-to-right" evidence="12">
        <dbReference type="Rhea" id="RHEA:12081"/>
    </physiologicalReaction>
</comment>
<dbReference type="RefSeq" id="WP_184216579.1">
    <property type="nucleotide sequence ID" value="NZ_JACHIP010000003.1"/>
</dbReference>
<proteinExistence type="inferred from homology"/>
<keyword evidence="17" id="KW-1185">Reference proteome</keyword>
<dbReference type="GO" id="GO:0005737">
    <property type="term" value="C:cytoplasm"/>
    <property type="evidence" value="ECO:0007669"/>
    <property type="project" value="UniProtKB-SubCell"/>
</dbReference>
<comment type="caution">
    <text evidence="16">The sequence shown here is derived from an EMBL/GenBank/DDBJ whole genome shotgun (WGS) entry which is preliminary data.</text>
</comment>
<feature type="domain" description="Beta-ketoacyl-[acyl-carrier-protein] synthase III C-terminal" evidence="14">
    <location>
        <begin position="251"/>
        <end position="340"/>
    </location>
</feature>
<evidence type="ECO:0000256" key="5">
    <source>
        <dbReference type="ARBA" id="ARBA00022516"/>
    </source>
</evidence>
<evidence type="ECO:0000259" key="14">
    <source>
        <dbReference type="Pfam" id="PF08541"/>
    </source>
</evidence>
<feature type="active site" evidence="13">
    <location>
        <position position="267"/>
    </location>
</feature>
<evidence type="ECO:0000256" key="1">
    <source>
        <dbReference type="ARBA" id="ARBA00005194"/>
    </source>
</evidence>
<dbReference type="InterPro" id="IPR013747">
    <property type="entry name" value="ACP_syn_III_C"/>
</dbReference>
<evidence type="ECO:0000256" key="9">
    <source>
        <dbReference type="ARBA" id="ARBA00023160"/>
    </source>
</evidence>
<reference evidence="16 17" key="1">
    <citation type="submission" date="2020-08" db="EMBL/GenBank/DDBJ databases">
        <title>Genomic Encyclopedia of Type Strains, Phase IV (KMG-V): Genome sequencing to study the core and pangenomes of soil and plant-associated prokaryotes.</title>
        <authorList>
            <person name="Whitman W."/>
        </authorList>
    </citation>
    <scope>NUCLEOTIDE SEQUENCE [LARGE SCALE GENOMIC DNA]</scope>
    <source>
        <strain evidence="16 17">M8UP14</strain>
    </source>
</reference>
<dbReference type="InterPro" id="IPR013751">
    <property type="entry name" value="ACP_syn_III_N"/>
</dbReference>
<dbReference type="GO" id="GO:0006633">
    <property type="term" value="P:fatty acid biosynthetic process"/>
    <property type="evidence" value="ECO:0007669"/>
    <property type="project" value="UniProtKB-UniRule"/>
</dbReference>
<feature type="active site" evidence="13">
    <location>
        <position position="126"/>
    </location>
</feature>
<dbReference type="SUPFAM" id="SSF53901">
    <property type="entry name" value="Thiolase-like"/>
    <property type="match status" value="1"/>
</dbReference>
<dbReference type="GO" id="GO:0033818">
    <property type="term" value="F:beta-ketoacyl-acyl-carrier-protein synthase III activity"/>
    <property type="evidence" value="ECO:0007669"/>
    <property type="project" value="UniProtKB-UniRule"/>
</dbReference>
<dbReference type="Gene3D" id="3.40.47.10">
    <property type="match status" value="1"/>
</dbReference>
<keyword evidence="8 13" id="KW-0443">Lipid metabolism</keyword>
<feature type="region of interest" description="ACP-binding" evidence="13">
    <location>
        <begin position="268"/>
        <end position="272"/>
    </location>
</feature>
<evidence type="ECO:0000256" key="3">
    <source>
        <dbReference type="ARBA" id="ARBA00012333"/>
    </source>
</evidence>
<dbReference type="PANTHER" id="PTHR34069">
    <property type="entry name" value="3-OXOACYL-[ACYL-CARRIER-PROTEIN] SYNTHASE 3"/>
    <property type="match status" value="1"/>
</dbReference>
<dbReference type="PANTHER" id="PTHR34069:SF2">
    <property type="entry name" value="BETA-KETOACYL-[ACYL-CARRIER-PROTEIN] SYNTHASE III"/>
    <property type="match status" value="1"/>
</dbReference>
<comment type="similarity">
    <text evidence="2 13">Belongs to the thiolase-like superfamily. FabH family.</text>
</comment>
<dbReference type="HAMAP" id="MF_01815">
    <property type="entry name" value="FabH"/>
    <property type="match status" value="1"/>
</dbReference>
<dbReference type="CDD" id="cd00830">
    <property type="entry name" value="KAS_III"/>
    <property type="match status" value="1"/>
</dbReference>
<keyword evidence="5 13" id="KW-0444">Lipid biosynthesis</keyword>
<evidence type="ECO:0000256" key="2">
    <source>
        <dbReference type="ARBA" id="ARBA00008642"/>
    </source>
</evidence>
<organism evidence="16 17">
    <name type="scientific">Granulicella aggregans</name>
    <dbReference type="NCBI Taxonomy" id="474949"/>
    <lineage>
        <taxon>Bacteria</taxon>
        <taxon>Pseudomonadati</taxon>
        <taxon>Acidobacteriota</taxon>
        <taxon>Terriglobia</taxon>
        <taxon>Terriglobales</taxon>
        <taxon>Acidobacteriaceae</taxon>
        <taxon>Granulicella</taxon>
    </lineage>
</organism>
<evidence type="ECO:0000256" key="6">
    <source>
        <dbReference type="ARBA" id="ARBA00022679"/>
    </source>
</evidence>
<keyword evidence="6 13" id="KW-0808">Transferase</keyword>
<keyword evidence="4 13" id="KW-0963">Cytoplasm</keyword>
<dbReference type="EC" id="2.3.1.180" evidence="3 13"/>
<evidence type="ECO:0000256" key="12">
    <source>
        <dbReference type="ARBA" id="ARBA00051096"/>
    </source>
</evidence>
<comment type="subcellular location">
    <subcellularLocation>
        <location evidence="13">Cytoplasm</location>
    </subcellularLocation>
</comment>
<evidence type="ECO:0000256" key="8">
    <source>
        <dbReference type="ARBA" id="ARBA00023098"/>
    </source>
</evidence>
<evidence type="ECO:0000313" key="16">
    <source>
        <dbReference type="EMBL" id="MBB5057572.1"/>
    </source>
</evidence>